<comment type="caution">
    <text evidence="1">The sequence shown here is derived from an EMBL/GenBank/DDBJ whole genome shotgun (WGS) entry which is preliminary data.</text>
</comment>
<evidence type="ECO:0000313" key="2">
    <source>
        <dbReference type="Proteomes" id="UP001550210"/>
    </source>
</evidence>
<dbReference type="PROSITE" id="PS51257">
    <property type="entry name" value="PROKAR_LIPOPROTEIN"/>
    <property type="match status" value="1"/>
</dbReference>
<keyword evidence="2" id="KW-1185">Reference proteome</keyword>
<dbReference type="Proteomes" id="UP001550210">
    <property type="component" value="Unassembled WGS sequence"/>
</dbReference>
<sequence length="214" mass="21881">MRTRERQGRTARARGIQILAAGGVLTGLLAGCGIRATQVPTDFGPAPSMVPCESSMTDLATQAVPSGMPVEVFLLCSGALVRVDRSVRVADGTDEAKRRVVVAQGLLKALGETPSGVEDEAGYRTAVPPGITVTGPRPGDPDDTLRLSTAPDALPKYALAQIVCTFADTAATGDNGSVVLGSTSADALRRYECTADVQSDPGAGIPPSTEVSGS</sequence>
<organism evidence="1 2">
    <name type="scientific">Streptomyces ossamyceticus</name>
    <dbReference type="NCBI Taxonomy" id="249581"/>
    <lineage>
        <taxon>Bacteria</taxon>
        <taxon>Bacillati</taxon>
        <taxon>Actinomycetota</taxon>
        <taxon>Actinomycetes</taxon>
        <taxon>Kitasatosporales</taxon>
        <taxon>Streptomycetaceae</taxon>
        <taxon>Streptomyces</taxon>
    </lineage>
</organism>
<gene>
    <name evidence="1" type="ORF">ABZZ21_36115</name>
</gene>
<name>A0ABV2V7S7_9ACTN</name>
<accession>A0ABV2V7S7</accession>
<evidence type="ECO:0000313" key="1">
    <source>
        <dbReference type="EMBL" id="MET9849879.1"/>
    </source>
</evidence>
<proteinExistence type="predicted"/>
<reference evidence="1 2" key="1">
    <citation type="submission" date="2024-06" db="EMBL/GenBank/DDBJ databases">
        <title>The Natural Products Discovery Center: Release of the First 8490 Sequenced Strains for Exploring Actinobacteria Biosynthetic Diversity.</title>
        <authorList>
            <person name="Kalkreuter E."/>
            <person name="Kautsar S.A."/>
            <person name="Yang D."/>
            <person name="Bader C.D."/>
            <person name="Teijaro C.N."/>
            <person name="Fluegel L."/>
            <person name="Davis C.M."/>
            <person name="Simpson J.R."/>
            <person name="Lauterbach L."/>
            <person name="Steele A.D."/>
            <person name="Gui C."/>
            <person name="Meng S."/>
            <person name="Li G."/>
            <person name="Viehrig K."/>
            <person name="Ye F."/>
            <person name="Su P."/>
            <person name="Kiefer A.F."/>
            <person name="Nichols A."/>
            <person name="Cepeda A.J."/>
            <person name="Yan W."/>
            <person name="Fan B."/>
            <person name="Jiang Y."/>
            <person name="Adhikari A."/>
            <person name="Zheng C.-J."/>
            <person name="Schuster L."/>
            <person name="Cowan T.M."/>
            <person name="Smanski M.J."/>
            <person name="Chevrette M.G."/>
            <person name="De Carvalho L.P.S."/>
            <person name="Shen B."/>
        </authorList>
    </citation>
    <scope>NUCLEOTIDE SEQUENCE [LARGE SCALE GENOMIC DNA]</scope>
    <source>
        <strain evidence="1 2">NPDC006434</strain>
    </source>
</reference>
<evidence type="ECO:0008006" key="3">
    <source>
        <dbReference type="Google" id="ProtNLM"/>
    </source>
</evidence>
<dbReference type="RefSeq" id="WP_355402789.1">
    <property type="nucleotide sequence ID" value="NZ_JBEXPZ010000060.1"/>
</dbReference>
<dbReference type="EMBL" id="JBEXPZ010000060">
    <property type="protein sequence ID" value="MET9849879.1"/>
    <property type="molecule type" value="Genomic_DNA"/>
</dbReference>
<protein>
    <recommendedName>
        <fullName evidence="3">Lipoprotein</fullName>
    </recommendedName>
</protein>